<keyword evidence="11" id="KW-0067">ATP-binding</keyword>
<dbReference type="PANTHER" id="PTHR35491:SF7">
    <property type="entry name" value="OS11G0303500 PROTEIN"/>
    <property type="match status" value="1"/>
</dbReference>
<feature type="compositionally biased region" description="Basic and acidic residues" evidence="17">
    <location>
        <begin position="1230"/>
        <end position="1239"/>
    </location>
</feature>
<evidence type="ECO:0000256" key="11">
    <source>
        <dbReference type="ARBA" id="ARBA00022840"/>
    </source>
</evidence>
<feature type="compositionally biased region" description="Basic and acidic residues" evidence="17">
    <location>
        <begin position="617"/>
        <end position="634"/>
    </location>
</feature>
<evidence type="ECO:0000256" key="4">
    <source>
        <dbReference type="ARBA" id="ARBA00022553"/>
    </source>
</evidence>
<evidence type="ECO:0000256" key="8">
    <source>
        <dbReference type="ARBA" id="ARBA00022737"/>
    </source>
</evidence>
<keyword evidence="6" id="KW-0808">Transferase</keyword>
<feature type="region of interest" description="Disordered" evidence="17">
    <location>
        <begin position="749"/>
        <end position="796"/>
    </location>
</feature>
<dbReference type="Pfam" id="PF00560">
    <property type="entry name" value="LRR_1"/>
    <property type="match status" value="1"/>
</dbReference>
<dbReference type="FunFam" id="3.30.200.20:FF:000394">
    <property type="entry name" value="Leucine-rich repeat receptor-like protein kinase"/>
    <property type="match status" value="1"/>
</dbReference>
<organism evidence="18">
    <name type="scientific">Aegilops tauschii</name>
    <name type="common">Tausch's goatgrass</name>
    <name type="synonym">Aegilops squarrosa</name>
    <dbReference type="NCBI Taxonomy" id="37682"/>
    <lineage>
        <taxon>Eukaryota</taxon>
        <taxon>Viridiplantae</taxon>
        <taxon>Streptophyta</taxon>
        <taxon>Embryophyta</taxon>
        <taxon>Tracheophyta</taxon>
        <taxon>Spermatophyta</taxon>
        <taxon>Magnoliopsida</taxon>
        <taxon>Liliopsida</taxon>
        <taxon>Poales</taxon>
        <taxon>Poaceae</taxon>
        <taxon>BOP clade</taxon>
        <taxon>Pooideae</taxon>
        <taxon>Triticodae</taxon>
        <taxon>Triticeae</taxon>
        <taxon>Triticinae</taxon>
        <taxon>Aegilops</taxon>
    </lineage>
</organism>
<feature type="region of interest" description="Disordered" evidence="17">
    <location>
        <begin position="829"/>
        <end position="1136"/>
    </location>
</feature>
<dbReference type="SUPFAM" id="SSF63748">
    <property type="entry name" value="Tudor/PWWP/MBT"/>
    <property type="match status" value="1"/>
</dbReference>
<accession>M8CBD6</accession>
<dbReference type="PANTHER" id="PTHR35491">
    <property type="entry name" value="OS12G0638500-LIKE PROTEIN"/>
    <property type="match status" value="1"/>
</dbReference>
<evidence type="ECO:0000256" key="12">
    <source>
        <dbReference type="ARBA" id="ARBA00022989"/>
    </source>
</evidence>
<keyword evidence="9" id="KW-0547">Nucleotide-binding</keyword>
<feature type="compositionally biased region" description="Basic and acidic residues" evidence="17">
    <location>
        <begin position="288"/>
        <end position="325"/>
    </location>
</feature>
<dbReference type="GO" id="GO:0004674">
    <property type="term" value="F:protein serine/threonine kinase activity"/>
    <property type="evidence" value="ECO:0007669"/>
    <property type="project" value="UniProtKB-KW"/>
</dbReference>
<dbReference type="Gene3D" id="3.30.200.20">
    <property type="entry name" value="Phosphorylase Kinase, domain 1"/>
    <property type="match status" value="1"/>
</dbReference>
<dbReference type="InterPro" id="IPR000719">
    <property type="entry name" value="Prot_kinase_dom"/>
</dbReference>
<feature type="compositionally biased region" description="Basic and acidic residues" evidence="17">
    <location>
        <begin position="1004"/>
        <end position="1014"/>
    </location>
</feature>
<comment type="catalytic activity">
    <reaction evidence="16">
        <text>L-seryl-[protein] + ATP = O-phospho-L-seryl-[protein] + ADP + H(+)</text>
        <dbReference type="Rhea" id="RHEA:17989"/>
        <dbReference type="Rhea" id="RHEA-COMP:9863"/>
        <dbReference type="Rhea" id="RHEA-COMP:11604"/>
        <dbReference type="ChEBI" id="CHEBI:15378"/>
        <dbReference type="ChEBI" id="CHEBI:29999"/>
        <dbReference type="ChEBI" id="CHEBI:30616"/>
        <dbReference type="ChEBI" id="CHEBI:83421"/>
        <dbReference type="ChEBI" id="CHEBI:456216"/>
        <dbReference type="EC" id="2.7.11.1"/>
    </reaction>
</comment>
<dbReference type="Gene3D" id="1.10.510.10">
    <property type="entry name" value="Transferase(Phosphotransferase) domain 1"/>
    <property type="match status" value="1"/>
</dbReference>
<dbReference type="SMR" id="M8CBD6"/>
<feature type="compositionally biased region" description="Basic residues" evidence="17">
    <location>
        <begin position="371"/>
        <end position="380"/>
    </location>
</feature>
<feature type="region of interest" description="Disordered" evidence="17">
    <location>
        <begin position="2655"/>
        <end position="2674"/>
    </location>
</feature>
<evidence type="ECO:0000256" key="5">
    <source>
        <dbReference type="ARBA" id="ARBA00022614"/>
    </source>
</evidence>
<feature type="compositionally biased region" description="Basic and acidic residues" evidence="17">
    <location>
        <begin position="383"/>
        <end position="412"/>
    </location>
</feature>
<evidence type="ECO:0000256" key="15">
    <source>
        <dbReference type="ARBA" id="ARBA00047899"/>
    </source>
</evidence>
<feature type="compositionally biased region" description="Basic residues" evidence="17">
    <location>
        <begin position="607"/>
        <end position="616"/>
    </location>
</feature>
<dbReference type="SUPFAM" id="SSF56112">
    <property type="entry name" value="Protein kinase-like (PK-like)"/>
    <property type="match status" value="1"/>
</dbReference>
<evidence type="ECO:0000256" key="1">
    <source>
        <dbReference type="ARBA" id="ARBA00004162"/>
    </source>
</evidence>
<evidence type="ECO:0000256" key="16">
    <source>
        <dbReference type="ARBA" id="ARBA00048679"/>
    </source>
</evidence>
<dbReference type="SMART" id="SM00220">
    <property type="entry name" value="S_TKc"/>
    <property type="match status" value="1"/>
</dbReference>
<evidence type="ECO:0000256" key="10">
    <source>
        <dbReference type="ARBA" id="ARBA00022777"/>
    </source>
</evidence>
<feature type="compositionally biased region" description="Basic residues" evidence="17">
    <location>
        <begin position="546"/>
        <end position="561"/>
    </location>
</feature>
<keyword evidence="7" id="KW-0812">Transmembrane</keyword>
<feature type="compositionally biased region" description="Acidic residues" evidence="17">
    <location>
        <begin position="1212"/>
        <end position="1222"/>
    </location>
</feature>
<evidence type="ECO:0000256" key="6">
    <source>
        <dbReference type="ARBA" id="ARBA00022679"/>
    </source>
</evidence>
<feature type="compositionally biased region" description="Polar residues" evidence="17">
    <location>
        <begin position="649"/>
        <end position="658"/>
    </location>
</feature>
<feature type="compositionally biased region" description="Basic and acidic residues" evidence="17">
    <location>
        <begin position="2292"/>
        <end position="2304"/>
    </location>
</feature>
<evidence type="ECO:0000256" key="9">
    <source>
        <dbReference type="ARBA" id="ARBA00022741"/>
    </source>
</evidence>
<feature type="compositionally biased region" description="Basic and acidic residues" evidence="17">
    <location>
        <begin position="749"/>
        <end position="764"/>
    </location>
</feature>
<reference evidence="18" key="1">
    <citation type="submission" date="2015-06" db="UniProtKB">
        <authorList>
            <consortium name="EnsemblPlants"/>
        </authorList>
    </citation>
    <scope>IDENTIFICATION</scope>
</reference>
<feature type="compositionally biased region" description="Basic and acidic residues" evidence="17">
    <location>
        <begin position="505"/>
        <end position="527"/>
    </location>
</feature>
<feature type="compositionally biased region" description="Basic and acidic residues" evidence="17">
    <location>
        <begin position="1515"/>
        <end position="1524"/>
    </location>
</feature>
<dbReference type="PROSITE" id="PS50812">
    <property type="entry name" value="PWWP"/>
    <property type="match status" value="1"/>
</dbReference>
<dbReference type="PROSITE" id="PS00108">
    <property type="entry name" value="PROTEIN_KINASE_ST"/>
    <property type="match status" value="1"/>
</dbReference>
<dbReference type="PROSITE" id="PS00107">
    <property type="entry name" value="PROTEIN_KINASE_ATP"/>
    <property type="match status" value="1"/>
</dbReference>
<dbReference type="InterPro" id="IPR011009">
    <property type="entry name" value="Kinase-like_dom_sf"/>
</dbReference>
<feature type="region of interest" description="Disordered" evidence="17">
    <location>
        <begin position="1180"/>
        <end position="1539"/>
    </location>
</feature>
<feature type="compositionally biased region" description="Basic and acidic residues" evidence="17">
    <location>
        <begin position="1115"/>
        <end position="1130"/>
    </location>
</feature>
<dbReference type="Gene3D" id="2.30.30.140">
    <property type="match status" value="1"/>
</dbReference>
<keyword evidence="4" id="KW-0597">Phosphoprotein</keyword>
<feature type="compositionally biased region" description="Low complexity" evidence="17">
    <location>
        <begin position="1"/>
        <end position="16"/>
    </location>
</feature>
<evidence type="ECO:0000313" key="18">
    <source>
        <dbReference type="EnsemblPlants" id="EMT24407"/>
    </source>
</evidence>
<dbReference type="EnsemblPlants" id="EMT24407">
    <property type="protein sequence ID" value="EMT24407"/>
    <property type="gene ID" value="F775_04149"/>
</dbReference>
<dbReference type="GO" id="GO:0005524">
    <property type="term" value="F:ATP binding"/>
    <property type="evidence" value="ECO:0007669"/>
    <property type="project" value="UniProtKB-UniRule"/>
</dbReference>
<keyword evidence="8" id="KW-0677">Repeat</keyword>
<keyword evidence="10" id="KW-0418">Kinase</keyword>
<feature type="compositionally biased region" description="Basic and acidic residues" evidence="17">
    <location>
        <begin position="1463"/>
        <end position="1474"/>
    </location>
</feature>
<feature type="compositionally biased region" description="Basic and acidic residues" evidence="17">
    <location>
        <begin position="562"/>
        <end position="578"/>
    </location>
</feature>
<feature type="compositionally biased region" description="Basic and acidic residues" evidence="17">
    <location>
        <begin position="949"/>
        <end position="959"/>
    </location>
</feature>
<dbReference type="InterPro" id="IPR032675">
    <property type="entry name" value="LRR_dom_sf"/>
</dbReference>
<dbReference type="Pfam" id="PF12819">
    <property type="entry name" value="Malectin_like"/>
    <property type="match status" value="2"/>
</dbReference>
<dbReference type="Pfam" id="PF00855">
    <property type="entry name" value="PWWP"/>
    <property type="match status" value="1"/>
</dbReference>
<feature type="compositionally biased region" description="Basic and acidic residues" evidence="17">
    <location>
        <begin position="337"/>
        <end position="353"/>
    </location>
</feature>
<name>M8CBD6_AEGTA</name>
<feature type="compositionally biased region" description="Basic and acidic residues" evidence="17">
    <location>
        <begin position="782"/>
        <end position="791"/>
    </location>
</feature>
<proteinExistence type="predicted"/>
<dbReference type="InterPro" id="IPR001611">
    <property type="entry name" value="Leu-rich_rpt"/>
</dbReference>
<keyword evidence="12" id="KW-1133">Transmembrane helix</keyword>
<dbReference type="CDD" id="cd14066">
    <property type="entry name" value="STKc_IRAK"/>
    <property type="match status" value="1"/>
</dbReference>
<evidence type="ECO:0000256" key="13">
    <source>
        <dbReference type="ARBA" id="ARBA00023136"/>
    </source>
</evidence>
<dbReference type="InterPro" id="IPR017441">
    <property type="entry name" value="Protein_kinase_ATP_BS"/>
</dbReference>
<feature type="compositionally biased region" description="Basic residues" evidence="17">
    <location>
        <begin position="490"/>
        <end position="504"/>
    </location>
</feature>
<comment type="catalytic activity">
    <reaction evidence="15">
        <text>L-threonyl-[protein] + ATP = O-phospho-L-threonyl-[protein] + ADP + H(+)</text>
        <dbReference type="Rhea" id="RHEA:46608"/>
        <dbReference type="Rhea" id="RHEA-COMP:11060"/>
        <dbReference type="Rhea" id="RHEA-COMP:11605"/>
        <dbReference type="ChEBI" id="CHEBI:15378"/>
        <dbReference type="ChEBI" id="CHEBI:30013"/>
        <dbReference type="ChEBI" id="CHEBI:30616"/>
        <dbReference type="ChEBI" id="CHEBI:61977"/>
        <dbReference type="ChEBI" id="CHEBI:456216"/>
        <dbReference type="EC" id="2.7.11.1"/>
    </reaction>
</comment>
<feature type="compositionally biased region" description="Low complexity" evidence="17">
    <location>
        <begin position="983"/>
        <end position="993"/>
    </location>
</feature>
<feature type="compositionally biased region" description="Basic and acidic residues" evidence="17">
    <location>
        <begin position="1434"/>
        <end position="1457"/>
    </location>
</feature>
<feature type="compositionally biased region" description="Basic and acidic residues" evidence="17">
    <location>
        <begin position="666"/>
        <end position="676"/>
    </location>
</feature>
<feature type="region of interest" description="Disordered" evidence="17">
    <location>
        <begin position="274"/>
        <end position="732"/>
    </location>
</feature>
<evidence type="ECO:0000256" key="7">
    <source>
        <dbReference type="ARBA" id="ARBA00022692"/>
    </source>
</evidence>
<evidence type="ECO:0000256" key="3">
    <source>
        <dbReference type="ARBA" id="ARBA00022527"/>
    </source>
</evidence>
<dbReference type="InterPro" id="IPR000313">
    <property type="entry name" value="PWWP_dom"/>
</dbReference>
<feature type="compositionally biased region" description="Basic and acidic residues" evidence="17">
    <location>
        <begin position="443"/>
        <end position="469"/>
    </location>
</feature>
<feature type="compositionally biased region" description="Basic residues" evidence="17">
    <location>
        <begin position="1560"/>
        <end position="1574"/>
    </location>
</feature>
<dbReference type="CDD" id="cd05162">
    <property type="entry name" value="PWWP"/>
    <property type="match status" value="1"/>
</dbReference>
<dbReference type="EC" id="2.7.11.1" evidence="2"/>
<dbReference type="SUPFAM" id="SSF52058">
    <property type="entry name" value="L domain-like"/>
    <property type="match status" value="1"/>
</dbReference>
<feature type="compositionally biased region" description="Polar residues" evidence="17">
    <location>
        <begin position="910"/>
        <end position="921"/>
    </location>
</feature>
<sequence>MAAQAPEGEGPAPARPSRIRVMRPEVEEVLKSPRRGRAKLHKEGGGEQEDDAGARPRYDCPFQDEEKEGQQGFAPPDVVWCKVRSHPWWPAQVFDAADASELALRHARPGAPLVAYFWDRTFAWMDPSVLRPFRAHFPRLAAQSTVSSYVAAVDAALQEVTRRIEAGLSCSCSPPTVARKQQIQNTGIREGAYGAVVDEVYMRDSFRAKPFVDYISALGRSPLAGADRLDLATAMAQLRSFNRLRCPMELPEFVIYQGIEDVAAAVAPEAEAEAEADVAATQQTKRKRTEEKGGGDGDAPAKEKRSRHGGESSSRKRDAPAKEPEVAIDVEDSPPMPRDRIMDTSEDAADKGEAPANKDAAIVEDTPMPSTKHRKSKRGSKTSAEKKKKDTSKDTADKGESQPEAEPAKEDDVNGDSSMPSVEVTDDTLSKQRKSKRVSKSAAESKKKDTSKDTADKGESLPEAEPAKEDDVDEDSSMPSSGAADDTSSKGRKSRRATRSSAKTKKNDTSKDTDKTDSVTEPAKEVTENEDSSMPSAEATDDTVSKGRKSKKSKGSAKTKKRDADKNESVPEPAKDVAENEDSSMPSAEAIDGALSKETNSKSSTRSAKKKKKKDAGKKESLPDPAKEGAENKDSSMPSGGATDGALSKETNSKISTRSAKKKKKESLPEPAKEKATGTGSSTPSRVAADDTPSKKRKSSKKSSASNRIIDTSMDAVDGMLSERKSGRRLRSSHKIVEALEVMKWPRKKDAGETTKVKDKDAALPKENNLGRRAGSARHKDKTTITKDGDGLRVSPLKKRLHLDVHSATENAPFAVSELGRKKKTLIELLAETATPNPSAGGKSKARAERPLPSSILKPEATPNTRGKRSLPASTETPEDPGRDKDTMNTREKRSVASSTEKPERDTRSTVKTRGKSSLPSSAEEPEDPDRDKNDTMKTRGKRSLPASAEKRQDPDRGTKGTAKTRGKRSLPESTEDPDRVTKGSSKTKGKGSLPESTEEPEGPDDRDMKDSMHTRKRKKLDTLGDLSSQPQPVSPKGSTKAREVKRKAAGQKSQASPVVKANGGISGDTSSKRSARRKAADPKPQETPVVKANGEASQTRSRRAKNSEVTVPDKSPRSVKLDKGKKGAVAEDSPSCGEMLSQLCVGASDAEKMGKIAPASASFLTDFLKSARACTSDVEEAANTGCRASSPDADEEIPEKAAADKVSSPNADEEMPEEAAADEISSPHAVEEIPEKATDNVSSPHADLEVPEEAADKVSSPHADDEVIPEEAAEKVSSPSADEAIPEEAAEKVSSPNADEVMPEKAADEVSSVPANEATPEKAAEKVSSPNADEVIPEEAAEKAIPEEAADEVSLAPADEETLLKVKEEVSSPLADEETLEKATTENVSSATADEETLETAAAEKVSSAPADEETPETAATEKVSNAPAGEETLEKVKEEVSSPHADEAIPEKAAEKVSSPHADEATPEKAADEVSSPPADVETPEKATEKVCCPPADEEIAEKPSDKVSSPHAEAEMSEKAAKSSPAPSEPPVVCDDMKDNYWSDILINVEEPLSSLAKKKDKGKMRSSKKQRRDDEMKQDEMLLAEAENGKANGAEEDVSLTGLVLHFSKPGAVPSRGDLIEIFSQYGPVSEARTETDEHSSSAQVVFRRRADAEAAFGGAGKIVALRPGLDSFRLTDFPCATAAFRVEDGPKQGGGGVCYLGGGSFLVVLKGGVRRGILTVRLDTMVTGGTVYLGLGSHEGDNTLRHACVHCIDTSGFLSIDCGGAANYTDARGLRWTSDAGLIATGTPISTPNTSSTDTQYATLRAFPSDGAKHCYALPVATRARYLLRATFLYAGFDGDDAFPEFDLYLGATRWSPVVVYDGARLVTREAVVLAQSSTVSVCLSNATTGRPFISTLELRPLNGSLYRTDAEARAFLALAARINFGAPSPDPVREQVTRDFDKTASLKKNPFSSKTSLQNNKLGNVFIKISSLDQRAEQSRPEFLQKRVEPTRYPDDPYDRIWESDMVRRANYLVDAAPGTVNVSTDKPVFVATSERPPEKVMQTAVVGTLGELTYRLNLNGFPGDGWAFSYFAEIEESVVPETRKFKLFIPGLPDVSKATVDVGENAPGKLRLYQPGYYNVSLPFVLSFAFRKTNDSSRGPILNAFEIYKYVEIEPGSPDALAMASLASRYTSLGDWANEGGDPCWPSPWSWVRCSSEPQLRVVSIRLDDNMLTGPIPDLAASSNLSIIHFENNQLTGSVPSYLSSLPKLTELYLQNNKLSGYIPKALKSRGIIFKSLCWQYGPEGRESREAPPDDLTKAAPPAHKLHKSDAPSCEIATETCHPFRLCDLEAATKNFENRIGSGGFGIVYYGKLPDGREIAVKVPTNDSYQGKKQFTNEVSLLSRIHHRNLVAFLGYCHEDGRNILVYEFMMNGTLKEHLHGRDKHISWIQRLEIAEDSAKGIEYLHSGCTPSIIHRDIKTSNILLDKQMRAKVSDFGLSKLVAEESHASTNVRGTLGYLDPQYYISQQLTEKSDVYSFGIILLELISGRPPISAMTFGDHFRNIGPWAKFYYESGDIEAVVDPAISGEYRDVHSVWKVAETAVRCIDADARRRPCMAEVVKEVQEAIALERPPSEASALERRASFPFSPAGARSGTVRSHDMIMDNLMREEDESSSFPNTLRHPELR</sequence>
<evidence type="ECO:0000256" key="2">
    <source>
        <dbReference type="ARBA" id="ARBA00012513"/>
    </source>
</evidence>
<keyword evidence="14" id="KW-0675">Receptor</keyword>
<evidence type="ECO:0000256" key="14">
    <source>
        <dbReference type="ARBA" id="ARBA00023170"/>
    </source>
</evidence>
<feature type="compositionally biased region" description="Basic and acidic residues" evidence="17">
    <location>
        <begin position="22"/>
        <end position="31"/>
    </location>
</feature>
<feature type="region of interest" description="Disordered" evidence="17">
    <location>
        <begin position="2292"/>
        <end position="2311"/>
    </location>
</feature>
<protein>
    <recommendedName>
        <fullName evidence="2">non-specific serine/threonine protein kinase</fullName>
        <ecNumber evidence="2">2.7.11.1</ecNumber>
    </recommendedName>
</protein>
<dbReference type="Gene3D" id="3.80.10.10">
    <property type="entry name" value="Ribonuclease Inhibitor"/>
    <property type="match status" value="1"/>
</dbReference>
<feature type="region of interest" description="Disordered" evidence="17">
    <location>
        <begin position="1560"/>
        <end position="1581"/>
    </location>
</feature>
<dbReference type="InterPro" id="IPR024788">
    <property type="entry name" value="Malectin-like_Carb-bd_dom"/>
</dbReference>
<dbReference type="InterPro" id="IPR008271">
    <property type="entry name" value="Ser/Thr_kinase_AS"/>
</dbReference>
<dbReference type="InterPro" id="IPR001245">
    <property type="entry name" value="Ser-Thr/Tyr_kinase_cat_dom"/>
</dbReference>
<keyword evidence="3" id="KW-0723">Serine/threonine-protein kinase</keyword>
<feature type="region of interest" description="Disordered" evidence="17">
    <location>
        <begin position="1"/>
        <end position="73"/>
    </location>
</feature>
<keyword evidence="13" id="KW-0472">Membrane</keyword>
<evidence type="ECO:0000256" key="17">
    <source>
        <dbReference type="SAM" id="MobiDB-lite"/>
    </source>
</evidence>
<dbReference type="FunFam" id="1.10.510.10:FF:000146">
    <property type="entry name" value="LRR receptor-like serine/threonine-protein kinase IOS1"/>
    <property type="match status" value="1"/>
</dbReference>
<dbReference type="GO" id="GO:0005886">
    <property type="term" value="C:plasma membrane"/>
    <property type="evidence" value="ECO:0007669"/>
    <property type="project" value="UniProtKB-SubCell"/>
</dbReference>
<dbReference type="PROSITE" id="PS50011">
    <property type="entry name" value="PROTEIN_KINASE_DOM"/>
    <property type="match status" value="1"/>
</dbReference>
<dbReference type="Pfam" id="PF07714">
    <property type="entry name" value="PK_Tyr_Ser-Thr"/>
    <property type="match status" value="1"/>
</dbReference>
<keyword evidence="5" id="KW-0433">Leucine-rich repeat</keyword>
<dbReference type="ExpressionAtlas" id="M8CBD6">
    <property type="expression patterns" value="baseline"/>
</dbReference>
<feature type="compositionally biased region" description="Basic and acidic residues" evidence="17">
    <location>
        <begin position="880"/>
        <end position="909"/>
    </location>
</feature>
<comment type="subcellular location">
    <subcellularLocation>
        <location evidence="1">Cell membrane</location>
        <topology evidence="1">Single-pass membrane protein</topology>
    </subcellularLocation>
</comment>